<protein>
    <recommendedName>
        <fullName evidence="6">Transmembrane protein</fullName>
    </recommendedName>
</protein>
<evidence type="ECO:0000256" key="2">
    <source>
        <dbReference type="SAM" id="Phobius"/>
    </source>
</evidence>
<evidence type="ECO:0000313" key="4">
    <source>
        <dbReference type="EMBL" id="KAJ5183049.1"/>
    </source>
</evidence>
<dbReference type="EMBL" id="JAPQKO010000001">
    <property type="protein sequence ID" value="KAJ5183049.1"/>
    <property type="molecule type" value="Genomic_DNA"/>
</dbReference>
<keyword evidence="2" id="KW-0812">Transmembrane</keyword>
<evidence type="ECO:0008006" key="6">
    <source>
        <dbReference type="Google" id="ProtNLM"/>
    </source>
</evidence>
<dbReference type="OrthoDB" id="4364385at2759"/>
<comment type="caution">
    <text evidence="4">The sequence shown here is derived from an EMBL/GenBank/DDBJ whole genome shotgun (WGS) entry which is preliminary data.</text>
</comment>
<keyword evidence="2" id="KW-0472">Membrane</keyword>
<proteinExistence type="predicted"/>
<feature type="transmembrane region" description="Helical" evidence="2">
    <location>
        <begin position="147"/>
        <end position="167"/>
    </location>
</feature>
<gene>
    <name evidence="4" type="ORF">N7492_000665</name>
</gene>
<evidence type="ECO:0000256" key="3">
    <source>
        <dbReference type="SAM" id="SignalP"/>
    </source>
</evidence>
<keyword evidence="5" id="KW-1185">Reference proteome</keyword>
<reference evidence="4" key="2">
    <citation type="journal article" date="2023" name="IMA Fungus">
        <title>Comparative genomic study of the Penicillium genus elucidates a diverse pangenome and 15 lateral gene transfer events.</title>
        <authorList>
            <person name="Petersen C."/>
            <person name="Sorensen T."/>
            <person name="Nielsen M.R."/>
            <person name="Sondergaard T.E."/>
            <person name="Sorensen J.L."/>
            <person name="Fitzpatrick D.A."/>
            <person name="Frisvad J.C."/>
            <person name="Nielsen K.L."/>
        </authorList>
    </citation>
    <scope>NUCLEOTIDE SEQUENCE</scope>
    <source>
        <strain evidence="4">IBT 21917</strain>
    </source>
</reference>
<dbReference type="AlphaFoldDB" id="A0A9W9IS69"/>
<feature type="chain" id="PRO_5040817818" description="Transmembrane protein" evidence="3">
    <location>
        <begin position="18"/>
        <end position="190"/>
    </location>
</feature>
<name>A0A9W9IS69_9EURO</name>
<keyword evidence="2" id="KW-1133">Transmembrane helix</keyword>
<evidence type="ECO:0000256" key="1">
    <source>
        <dbReference type="SAM" id="MobiDB-lite"/>
    </source>
</evidence>
<reference evidence="4" key="1">
    <citation type="submission" date="2022-11" db="EMBL/GenBank/DDBJ databases">
        <authorList>
            <person name="Petersen C."/>
        </authorList>
    </citation>
    <scope>NUCLEOTIDE SEQUENCE</scope>
    <source>
        <strain evidence="4">IBT 21917</strain>
    </source>
</reference>
<feature type="compositionally biased region" description="Low complexity" evidence="1">
    <location>
        <begin position="42"/>
        <end position="52"/>
    </location>
</feature>
<feature type="region of interest" description="Disordered" evidence="1">
    <location>
        <begin position="41"/>
        <end position="60"/>
    </location>
</feature>
<dbReference type="Proteomes" id="UP001146351">
    <property type="component" value="Unassembled WGS sequence"/>
</dbReference>
<evidence type="ECO:0000313" key="5">
    <source>
        <dbReference type="Proteomes" id="UP001146351"/>
    </source>
</evidence>
<sequence>MFALPWLLFVALVPAAAIPLSSYPQHNDDPKEAIGVRAFVIPSQSQSTQPSQLGDSSPVAKREPYYFPESMPSIAEDEERFISLREAGFVKGSYSNTVKKPNPKSTTPDAVIDIPPAFLMLPDRESRPDSTSKDSTTALIWENSPNFFPPLGFFVGAAVLACLATIIRGTRHSERHAITSNVGHQSFAKG</sequence>
<organism evidence="4 5">
    <name type="scientific">Penicillium capsulatum</name>
    <dbReference type="NCBI Taxonomy" id="69766"/>
    <lineage>
        <taxon>Eukaryota</taxon>
        <taxon>Fungi</taxon>
        <taxon>Dikarya</taxon>
        <taxon>Ascomycota</taxon>
        <taxon>Pezizomycotina</taxon>
        <taxon>Eurotiomycetes</taxon>
        <taxon>Eurotiomycetidae</taxon>
        <taxon>Eurotiales</taxon>
        <taxon>Aspergillaceae</taxon>
        <taxon>Penicillium</taxon>
    </lineage>
</organism>
<keyword evidence="3" id="KW-0732">Signal</keyword>
<accession>A0A9W9IS69</accession>
<feature type="signal peptide" evidence="3">
    <location>
        <begin position="1"/>
        <end position="17"/>
    </location>
</feature>